<feature type="transmembrane region" description="Helical" evidence="10">
    <location>
        <begin position="316"/>
        <end position="345"/>
    </location>
</feature>
<dbReference type="PANTHER" id="PTHR10110">
    <property type="entry name" value="SODIUM/HYDROGEN EXCHANGER"/>
    <property type="match status" value="1"/>
</dbReference>
<feature type="transmembrane region" description="Helical" evidence="10">
    <location>
        <begin position="126"/>
        <end position="147"/>
    </location>
</feature>
<feature type="transmembrane region" description="Helical" evidence="10">
    <location>
        <begin position="6"/>
        <end position="25"/>
    </location>
</feature>
<keyword evidence="3" id="KW-1003">Cell membrane</keyword>
<keyword evidence="7" id="KW-0406">Ion transport</keyword>
<dbReference type="GO" id="GO:0015386">
    <property type="term" value="F:potassium:proton antiporter activity"/>
    <property type="evidence" value="ECO:0007669"/>
    <property type="project" value="TreeGrafter"/>
</dbReference>
<evidence type="ECO:0000256" key="6">
    <source>
        <dbReference type="ARBA" id="ARBA00023053"/>
    </source>
</evidence>
<dbReference type="Proteomes" id="UP000011547">
    <property type="component" value="Chromosome"/>
</dbReference>
<feature type="domain" description="Cyclic nucleotide-binding" evidence="11">
    <location>
        <begin position="703"/>
        <end position="810"/>
    </location>
</feature>
<dbReference type="Pfam" id="PF00999">
    <property type="entry name" value="Na_H_Exchanger"/>
    <property type="match status" value="1"/>
</dbReference>
<dbReference type="KEGG" id="kde:CDSE_0245"/>
<organism evidence="12 13">
    <name type="scientific">Candidatus Kinetoplastidibacterium desouzai TCC079E</name>
    <dbReference type="NCBI Taxonomy" id="1208919"/>
    <lineage>
        <taxon>Bacteria</taxon>
        <taxon>Pseudomonadati</taxon>
        <taxon>Pseudomonadota</taxon>
        <taxon>Betaproteobacteria</taxon>
        <taxon>Candidatus Kinetoplastidibacterium</taxon>
    </lineage>
</organism>
<sequence>MDIGFIVFGLAGLLTLVCFLSPLAVRIKIPYSVLLAIVGFLLGVVVHTHNWAPLIVSDFLDSLGSLKISSNAFLIVFLPVLLFETALSMSVRRILEDIGPILMMAIVAVVVCTIVVGFTLNSISSYGLVSCLLLGSIVATTDPVAVVGIFREVGAPKRLTTLVEGESLFNDAASIALYSVLLVVLADNSDLSVNTVVIDFIVLFIGGGLAGYVMGRLACFLFSWLRDFPAAEITLTVTLAYLSFFISEHYLHVSGVVATVIAGLVVGSTGRTRMSSNTSKYLSKFWGQIGFWANSLIFLFSAMLIPRFMGTLNLQMLVLILIVFVVTLLSRAIVVFGLLPILGFTRFGTTVSLPYKAVMLWGGLRGAVSLALALAVTEHTMVPEELRHFIALVTTGFVLMTLFVNGVTLRPLIKILKLNELSPIESTIRNQVLGVTLEELQERTVEIAEVENIGPESVERVQAVFRSSLSRLHDVQLAQMNKDEKISAGLAILAQREEEMFLDILKAKIIDETVAESLLSRAEHLEDVIRTSGLVGFESSIEYDLRYSMLFRVSLWVQYVFGFQYFLAKNLGYRFISLMGKRSVSKRLISFAKEQVSPILGKEATEIIIKAHEKRLAFIENSLQAMNLQYPCYAMRLQEIYLGRAAFELERIRYSDMLEKFLISGEIYDDLMEKSKNRWRHISMNPRLDTELSASELIKKVPFFIGLSNESLKSISRLLKPILALPDQTFITKEKNNGEMYFVASGAVAMHLPDNTVVELGSGEFFGELSLFGQAHLISKVTSLGYSKLLLLNSKDLRTFLSKDNDLREKIEHVAKQRILALQSTVIPDEDLDPS</sequence>
<feature type="transmembrane region" description="Helical" evidence="10">
    <location>
        <begin position="357"/>
        <end position="377"/>
    </location>
</feature>
<dbReference type="PROSITE" id="PS50042">
    <property type="entry name" value="CNMP_BINDING_3"/>
    <property type="match status" value="1"/>
</dbReference>
<dbReference type="GO" id="GO:0098719">
    <property type="term" value="P:sodium ion import across plasma membrane"/>
    <property type="evidence" value="ECO:0007669"/>
    <property type="project" value="TreeGrafter"/>
</dbReference>
<dbReference type="PATRIC" id="fig|1208919.3.peg.34"/>
<feature type="transmembrane region" description="Helical" evidence="10">
    <location>
        <begin position="389"/>
        <end position="409"/>
    </location>
</feature>
<evidence type="ECO:0000313" key="13">
    <source>
        <dbReference type="Proteomes" id="UP000011547"/>
    </source>
</evidence>
<reference evidence="12 13" key="1">
    <citation type="journal article" date="2013" name="Genome Biol. Evol.">
        <title>Genome evolution and phylogenomic analysis of candidatus kinetoplastibacterium, the betaproteobacterial endosymbionts of strigomonas and angomonas.</title>
        <authorList>
            <person name="Alves J.M."/>
            <person name="Serrano M.G."/>
            <person name="Maia da Silva F."/>
            <person name="Voegtly L.J."/>
            <person name="Matveyev A.V."/>
            <person name="Teixeira M.M."/>
            <person name="Camargo E.P."/>
            <person name="Buck G.A."/>
        </authorList>
    </citation>
    <scope>NUCLEOTIDE SEQUENCE [LARGE SCALE GENOMIC DNA]</scope>
    <source>
        <strain evidence="12 13">TCC079E</strain>
    </source>
</reference>
<evidence type="ECO:0000256" key="4">
    <source>
        <dbReference type="ARBA" id="ARBA00022692"/>
    </source>
</evidence>
<dbReference type="InterPro" id="IPR006153">
    <property type="entry name" value="Cation/H_exchanger_TM"/>
</dbReference>
<dbReference type="Gene3D" id="2.60.120.10">
    <property type="entry name" value="Jelly Rolls"/>
    <property type="match status" value="1"/>
</dbReference>
<dbReference type="InterPro" id="IPR018490">
    <property type="entry name" value="cNMP-bd_dom_sf"/>
</dbReference>
<accession>M1LR06</accession>
<comment type="subcellular location">
    <subcellularLocation>
        <location evidence="1">Cell membrane</location>
        <topology evidence="1">Multi-pass membrane protein</topology>
    </subcellularLocation>
</comment>
<dbReference type="InterPro" id="IPR000595">
    <property type="entry name" value="cNMP-bd_dom"/>
</dbReference>
<evidence type="ECO:0000256" key="10">
    <source>
        <dbReference type="SAM" id="Phobius"/>
    </source>
</evidence>
<keyword evidence="9" id="KW-0739">Sodium transport</keyword>
<dbReference type="Gene3D" id="6.10.140.1330">
    <property type="match status" value="1"/>
</dbReference>
<evidence type="ECO:0000256" key="8">
    <source>
        <dbReference type="ARBA" id="ARBA00023136"/>
    </source>
</evidence>
<feature type="transmembrane region" description="Helical" evidence="10">
    <location>
        <begin position="101"/>
        <end position="120"/>
    </location>
</feature>
<feature type="transmembrane region" description="Helical" evidence="10">
    <location>
        <begin position="192"/>
        <end position="212"/>
    </location>
</feature>
<protein>
    <submittedName>
        <fullName evidence="12">CPA1 family monovalent cation:H+ antiporter</fullName>
    </submittedName>
</protein>
<feature type="transmembrane region" description="Helical" evidence="10">
    <location>
        <begin position="32"/>
        <end position="52"/>
    </location>
</feature>
<feature type="transmembrane region" description="Helical" evidence="10">
    <location>
        <begin position="72"/>
        <end position="89"/>
    </location>
</feature>
<gene>
    <name evidence="12" type="ORF">CDSE_0245</name>
</gene>
<dbReference type="Pfam" id="PF00027">
    <property type="entry name" value="cNMP_binding"/>
    <property type="match status" value="1"/>
</dbReference>
<keyword evidence="5 10" id="KW-1133">Transmembrane helix</keyword>
<proteinExistence type="predicted"/>
<dbReference type="AlphaFoldDB" id="M1LR06"/>
<keyword evidence="13" id="KW-1185">Reference proteome</keyword>
<name>M1LR06_9PROT</name>
<dbReference type="OrthoDB" id="9809206at2"/>
<dbReference type="HOGENOM" id="CLU_005912_8_0_4"/>
<evidence type="ECO:0000256" key="2">
    <source>
        <dbReference type="ARBA" id="ARBA00022448"/>
    </source>
</evidence>
<dbReference type="InterPro" id="IPR014710">
    <property type="entry name" value="RmlC-like_jellyroll"/>
</dbReference>
<feature type="transmembrane region" description="Helical" evidence="10">
    <location>
        <begin position="250"/>
        <end position="270"/>
    </location>
</feature>
<evidence type="ECO:0000256" key="9">
    <source>
        <dbReference type="ARBA" id="ARBA00023201"/>
    </source>
</evidence>
<dbReference type="EMBL" id="CP003803">
    <property type="protein sequence ID" value="AGF46596.1"/>
    <property type="molecule type" value="Genomic_DNA"/>
</dbReference>
<dbReference type="CDD" id="cd00038">
    <property type="entry name" value="CAP_ED"/>
    <property type="match status" value="1"/>
</dbReference>
<evidence type="ECO:0000256" key="5">
    <source>
        <dbReference type="ARBA" id="ARBA00022989"/>
    </source>
</evidence>
<dbReference type="STRING" id="1208919.CDSE_0245"/>
<dbReference type="GO" id="GO:0005886">
    <property type="term" value="C:plasma membrane"/>
    <property type="evidence" value="ECO:0007669"/>
    <property type="project" value="UniProtKB-SubCell"/>
</dbReference>
<dbReference type="RefSeq" id="WP_015396007.1">
    <property type="nucleotide sequence ID" value="NC_020294.1"/>
</dbReference>
<dbReference type="InterPro" id="IPR018422">
    <property type="entry name" value="Cation/H_exchanger_CPA1"/>
</dbReference>
<evidence type="ECO:0000256" key="7">
    <source>
        <dbReference type="ARBA" id="ARBA00023065"/>
    </source>
</evidence>
<dbReference type="GO" id="GO:0015385">
    <property type="term" value="F:sodium:proton antiporter activity"/>
    <property type="evidence" value="ECO:0007669"/>
    <property type="project" value="InterPro"/>
</dbReference>
<evidence type="ECO:0000256" key="1">
    <source>
        <dbReference type="ARBA" id="ARBA00004651"/>
    </source>
</evidence>
<keyword evidence="6" id="KW-0915">Sodium</keyword>
<evidence type="ECO:0000256" key="3">
    <source>
        <dbReference type="ARBA" id="ARBA00022475"/>
    </source>
</evidence>
<dbReference type="eggNOG" id="COG0664">
    <property type="taxonomic scope" value="Bacteria"/>
</dbReference>
<keyword evidence="8 10" id="KW-0472">Membrane</keyword>
<evidence type="ECO:0000313" key="12">
    <source>
        <dbReference type="EMBL" id="AGF46596.1"/>
    </source>
</evidence>
<evidence type="ECO:0000259" key="11">
    <source>
        <dbReference type="PROSITE" id="PS50042"/>
    </source>
</evidence>
<keyword evidence="2" id="KW-0813">Transport</keyword>
<dbReference type="GO" id="GO:0051453">
    <property type="term" value="P:regulation of intracellular pH"/>
    <property type="evidence" value="ECO:0007669"/>
    <property type="project" value="TreeGrafter"/>
</dbReference>
<keyword evidence="4 10" id="KW-0812">Transmembrane</keyword>
<feature type="transmembrane region" description="Helical" evidence="10">
    <location>
        <begin position="291"/>
        <end position="310"/>
    </location>
</feature>
<feature type="transmembrane region" description="Helical" evidence="10">
    <location>
        <begin position="168"/>
        <end position="186"/>
    </location>
</feature>
<dbReference type="PANTHER" id="PTHR10110:SF86">
    <property type="entry name" value="SODIUM_HYDROGEN EXCHANGER 7"/>
    <property type="match status" value="1"/>
</dbReference>
<dbReference type="SUPFAM" id="SSF51206">
    <property type="entry name" value="cAMP-binding domain-like"/>
    <property type="match status" value="1"/>
</dbReference>
<dbReference type="eggNOG" id="COG0025">
    <property type="taxonomic scope" value="Bacteria"/>
</dbReference>